<keyword evidence="2" id="KW-0812">Transmembrane</keyword>
<feature type="transmembrane region" description="Helical" evidence="2">
    <location>
        <begin position="359"/>
        <end position="379"/>
    </location>
</feature>
<evidence type="ECO:0000256" key="2">
    <source>
        <dbReference type="SAM" id="Phobius"/>
    </source>
</evidence>
<feature type="transmembrane region" description="Helical" evidence="2">
    <location>
        <begin position="211"/>
        <end position="238"/>
    </location>
</feature>
<feature type="transmembrane region" description="Helical" evidence="2">
    <location>
        <begin position="305"/>
        <end position="323"/>
    </location>
</feature>
<dbReference type="Proteomes" id="UP001178507">
    <property type="component" value="Unassembled WGS sequence"/>
</dbReference>
<feature type="transmembrane region" description="Helical" evidence="2">
    <location>
        <begin position="250"/>
        <end position="273"/>
    </location>
</feature>
<keyword evidence="2" id="KW-0472">Membrane</keyword>
<evidence type="ECO:0000313" key="3">
    <source>
        <dbReference type="EMBL" id="CAJ1393381.1"/>
    </source>
</evidence>
<keyword evidence="2" id="KW-1133">Transmembrane helix</keyword>
<dbReference type="AlphaFoldDB" id="A0AA36N7L4"/>
<organism evidence="3 4">
    <name type="scientific">Effrenium voratum</name>
    <dbReference type="NCBI Taxonomy" id="2562239"/>
    <lineage>
        <taxon>Eukaryota</taxon>
        <taxon>Sar</taxon>
        <taxon>Alveolata</taxon>
        <taxon>Dinophyceae</taxon>
        <taxon>Suessiales</taxon>
        <taxon>Symbiodiniaceae</taxon>
        <taxon>Effrenium</taxon>
    </lineage>
</organism>
<keyword evidence="4" id="KW-1185">Reference proteome</keyword>
<protein>
    <submittedName>
        <fullName evidence="3">Uncharacterized protein</fullName>
    </submittedName>
</protein>
<evidence type="ECO:0000256" key="1">
    <source>
        <dbReference type="SAM" id="MobiDB-lite"/>
    </source>
</evidence>
<dbReference type="PANTHER" id="PTHR40849">
    <property type="entry name" value="C2 CALCIUM-DEPENDENT MEMBRANE TARGETING"/>
    <property type="match status" value="1"/>
</dbReference>
<gene>
    <name evidence="3" type="ORF">EVOR1521_LOCUS18259</name>
</gene>
<name>A0AA36N7L4_9DINO</name>
<dbReference type="EMBL" id="CAUJNA010002557">
    <property type="protein sequence ID" value="CAJ1393381.1"/>
    <property type="molecule type" value="Genomic_DNA"/>
</dbReference>
<reference evidence="3" key="1">
    <citation type="submission" date="2023-08" db="EMBL/GenBank/DDBJ databases">
        <authorList>
            <person name="Chen Y."/>
            <person name="Shah S."/>
            <person name="Dougan E. K."/>
            <person name="Thang M."/>
            <person name="Chan C."/>
        </authorList>
    </citation>
    <scope>NUCLEOTIDE SEQUENCE</scope>
</reference>
<sequence length="474" mass="52210">MTVLDSVGQAASKAASGVGSALATARDRAGSAVAAAPAAGDPQPQPSEEAKESGRYQGVRQHLVDFFEERRMAVAHLREAGFGRRALLKGAKTEALDRLVSLSKPIRSRVLMALRESMKDVALADPDMWSSARLRIASLIDHFWDDLTVYVESVVVDAKDQMLSRAADHAVLENFGSKPCCLGLPWLRARLLYGYLPFDISIFGQIKRPGFWILTLLSITPTYGVRVIFFAILLLCILGGNPPDEYQMVTFILSFKGAQFLSSGVLMACVAAVKYYMCVKPGGVHTCDTNGPGVSQDLVTSSVDFFGSCVLVWIAFLLLPWTASFGAARDLDEDSGGTEKEEGCCSKYDRGRGGRLARLLGYDLLSFLVSCGLIYYLTIEDISAQDETNLQQVATDKDLLLSDLQNWQFRSRVFFGRVTYALLSFPFLIFQLPVLNSILTHTMPTGYNAQGYCVPYLLRPMPEETERQESRHMA</sequence>
<proteinExistence type="predicted"/>
<feature type="compositionally biased region" description="Low complexity" evidence="1">
    <location>
        <begin position="31"/>
        <end position="42"/>
    </location>
</feature>
<feature type="region of interest" description="Disordered" evidence="1">
    <location>
        <begin position="31"/>
        <end position="56"/>
    </location>
</feature>
<feature type="transmembrane region" description="Helical" evidence="2">
    <location>
        <begin position="414"/>
        <end position="435"/>
    </location>
</feature>
<evidence type="ECO:0000313" key="4">
    <source>
        <dbReference type="Proteomes" id="UP001178507"/>
    </source>
</evidence>
<comment type="caution">
    <text evidence="3">The sequence shown here is derived from an EMBL/GenBank/DDBJ whole genome shotgun (WGS) entry which is preliminary data.</text>
</comment>
<accession>A0AA36N7L4</accession>
<dbReference type="PANTHER" id="PTHR40849:SF2">
    <property type="entry name" value="RGS DOMAIN-CONTAINING PROTEIN"/>
    <property type="match status" value="1"/>
</dbReference>